<proteinExistence type="predicted"/>
<protein>
    <submittedName>
        <fullName evidence="1">Uncharacterized protein</fullName>
    </submittedName>
</protein>
<evidence type="ECO:0000313" key="1">
    <source>
        <dbReference type="EMBL" id="KKK53987.1"/>
    </source>
</evidence>
<gene>
    <name evidence="1" type="ORF">LCGC14_3089260</name>
</gene>
<name>A0A0F8WB06_9ZZZZ</name>
<accession>A0A0F8WB06</accession>
<comment type="caution">
    <text evidence="1">The sequence shown here is derived from an EMBL/GenBank/DDBJ whole genome shotgun (WGS) entry which is preliminary data.</text>
</comment>
<reference evidence="1" key="1">
    <citation type="journal article" date="2015" name="Nature">
        <title>Complex archaea that bridge the gap between prokaryotes and eukaryotes.</title>
        <authorList>
            <person name="Spang A."/>
            <person name="Saw J.H."/>
            <person name="Jorgensen S.L."/>
            <person name="Zaremba-Niedzwiedzka K."/>
            <person name="Martijn J."/>
            <person name="Lind A.E."/>
            <person name="van Eijk R."/>
            <person name="Schleper C."/>
            <person name="Guy L."/>
            <person name="Ettema T.J."/>
        </authorList>
    </citation>
    <scope>NUCLEOTIDE SEQUENCE</scope>
</reference>
<organism evidence="1">
    <name type="scientific">marine sediment metagenome</name>
    <dbReference type="NCBI Taxonomy" id="412755"/>
    <lineage>
        <taxon>unclassified sequences</taxon>
        <taxon>metagenomes</taxon>
        <taxon>ecological metagenomes</taxon>
    </lineage>
</organism>
<dbReference type="EMBL" id="LAZR01066229">
    <property type="protein sequence ID" value="KKK53987.1"/>
    <property type="molecule type" value="Genomic_DNA"/>
</dbReference>
<dbReference type="AlphaFoldDB" id="A0A0F8WB06"/>
<sequence>MKLTNFSIKDLITPKAKLTFLVGAGCSIDPPSCLPDGKTMGEAIIRYSCAESEINKILGKEELRDGSKLEV</sequence>